<evidence type="ECO:0000259" key="3">
    <source>
        <dbReference type="PROSITE" id="PS51526"/>
    </source>
</evidence>
<evidence type="ECO:0000256" key="2">
    <source>
        <dbReference type="SAM" id="MobiDB-lite"/>
    </source>
</evidence>
<feature type="domain" description="RFX-type winged-helix" evidence="3">
    <location>
        <begin position="255"/>
        <end position="343"/>
    </location>
</feature>
<accession>A0A8H4UBV0</accession>
<dbReference type="Pfam" id="PF25340">
    <property type="entry name" value="BCD_RFX"/>
    <property type="match status" value="1"/>
</dbReference>
<protein>
    <recommendedName>
        <fullName evidence="3">RFX-type winged-helix domain-containing protein</fullName>
    </recommendedName>
</protein>
<feature type="region of interest" description="Disordered" evidence="2">
    <location>
        <begin position="41"/>
        <end position="65"/>
    </location>
</feature>
<feature type="compositionally biased region" description="Polar residues" evidence="2">
    <location>
        <begin position="771"/>
        <end position="793"/>
    </location>
</feature>
<organism evidence="4 5">
    <name type="scientific">Fusarium sarcochroum</name>
    <dbReference type="NCBI Taxonomy" id="1208366"/>
    <lineage>
        <taxon>Eukaryota</taxon>
        <taxon>Fungi</taxon>
        <taxon>Dikarya</taxon>
        <taxon>Ascomycota</taxon>
        <taxon>Pezizomycotina</taxon>
        <taxon>Sordariomycetes</taxon>
        <taxon>Hypocreomycetidae</taxon>
        <taxon>Hypocreales</taxon>
        <taxon>Nectriaceae</taxon>
        <taxon>Fusarium</taxon>
        <taxon>Fusarium lateritium species complex</taxon>
    </lineage>
</organism>
<dbReference type="InterPro" id="IPR057321">
    <property type="entry name" value="RFX1-4/6/8-like_BCD"/>
</dbReference>
<feature type="compositionally biased region" description="Low complexity" evidence="2">
    <location>
        <begin position="84"/>
        <end position="106"/>
    </location>
</feature>
<feature type="region of interest" description="Disordered" evidence="2">
    <location>
        <begin position="82"/>
        <end position="118"/>
    </location>
</feature>
<dbReference type="InterPro" id="IPR036388">
    <property type="entry name" value="WH-like_DNA-bd_sf"/>
</dbReference>
<dbReference type="GO" id="GO:0000981">
    <property type="term" value="F:DNA-binding transcription factor activity, RNA polymerase II-specific"/>
    <property type="evidence" value="ECO:0007669"/>
    <property type="project" value="TreeGrafter"/>
</dbReference>
<dbReference type="GO" id="GO:0000978">
    <property type="term" value="F:RNA polymerase II cis-regulatory region sequence-specific DNA binding"/>
    <property type="evidence" value="ECO:0007669"/>
    <property type="project" value="TreeGrafter"/>
</dbReference>
<dbReference type="InterPro" id="IPR003150">
    <property type="entry name" value="DNA-bd_RFX"/>
</dbReference>
<dbReference type="PROSITE" id="PS51526">
    <property type="entry name" value="RFX_DBD"/>
    <property type="match status" value="1"/>
</dbReference>
<dbReference type="EMBL" id="JABEXW010000014">
    <property type="protein sequence ID" value="KAF4973537.1"/>
    <property type="molecule type" value="Genomic_DNA"/>
</dbReference>
<proteinExistence type="predicted"/>
<reference evidence="4" key="1">
    <citation type="journal article" date="2020" name="BMC Genomics">
        <title>Correction to: Identification and distribution of gene clusters required for synthesis of sphingolipid metabolism inhibitors in diverse species of the filamentous fungus Fusarium.</title>
        <authorList>
            <person name="Kim H.S."/>
            <person name="Lohmar J.M."/>
            <person name="Busman M."/>
            <person name="Brown D.W."/>
            <person name="Naumann T.A."/>
            <person name="Divon H.H."/>
            <person name="Lysoe E."/>
            <person name="Uhlig S."/>
            <person name="Proctor R.H."/>
        </authorList>
    </citation>
    <scope>NUCLEOTIDE SEQUENCE</scope>
    <source>
        <strain evidence="4">NRRL 20472</strain>
    </source>
</reference>
<dbReference type="Gene3D" id="1.10.10.10">
    <property type="entry name" value="Winged helix-like DNA-binding domain superfamily/Winged helix DNA-binding domain"/>
    <property type="match status" value="1"/>
</dbReference>
<dbReference type="FunFam" id="1.10.10.10:FF:000119">
    <property type="entry name" value="DNA damage and replication checkpoint protein"/>
    <property type="match status" value="1"/>
</dbReference>
<comment type="caution">
    <text evidence="4">The sequence shown here is derived from an EMBL/GenBank/DDBJ whole genome shotgun (WGS) entry which is preliminary data.</text>
</comment>
<dbReference type="InterPro" id="IPR039779">
    <property type="entry name" value="RFX-like"/>
</dbReference>
<sequence>MEQKYNTYSPPSCHETSVDIWSSVDISVQASATAPATRAAVKSSRRPLSRASTASIHSLDQSGFADTSDMYPGQWIPDEHAHAHAQAQAHAHAHAHAQAQAQAQAHAHNHGHIKDMGGPQMSAEELMLQAATQLQGGQDFSMDASMSAPMGHPMQYQQKHPMQRHPLPAEQYSNNASFTEGDSQMMERDDNDEGDSLMGVVGAPKPASTRSSANNELEMRQLFGANRHRNLQDVAGELHGNERGPNSERTRQVFAMLWINSVCSKGKGSVPRGRVYANYASRCATERITVLNPASFGKLVRVLFPGLKTRRLGVRGESKYHYVNFTLVDDQPEVREPSVQPTRPLPEAASFTQSFNTIPSQSSINLSHGALPSPHIGTEVKPAPVPRQSGMRSHSLYNQPEVASIDHLNSTTTKTQLDLAFPPEVEDNVDLSDPLPLPHIESYLPQGTDPDAAKSLSALYRSHCTSLVECIRYCREKTFFHLFTSFQGTLTMPVQKLFGHPALSPWIEECDFVLYQRMMRIVSALTLQVIPKPVLDTLRNISERLIPHIRESFQGQPQHVIRAKEAPATLFAGLLDRSLRVNLTAHAAANMLANPANRDQMYLDWITMIRARKVAECVPTRGMDDVVNVLLNDMRDLLDPVKVPWEVECLTIYGDVVTRNGRSLESDGSASASGQNVLDRWVGFLRTLPAKFPYASHSEIVWCVERIGTAVMRDITLSGGKSFGSWWVTKTWVDEMVCFLTEQGGFMKQKSSHTTGVTTSTPPQAAKDPSRQTSRYSSGSDELNLNNTSQNQGERAPFPPANQANHNSTGMSGGDVNDDSGIGIRTPEEDFPMDKFGFTVPEGHDSLLTGSDLAGL</sequence>
<keyword evidence="1" id="KW-0238">DNA-binding</keyword>
<dbReference type="Proteomes" id="UP000622797">
    <property type="component" value="Unassembled WGS sequence"/>
</dbReference>
<feature type="compositionally biased region" description="Polar residues" evidence="2">
    <location>
        <begin position="752"/>
        <end position="763"/>
    </location>
</feature>
<evidence type="ECO:0000256" key="1">
    <source>
        <dbReference type="ARBA" id="ARBA00023125"/>
    </source>
</evidence>
<dbReference type="SUPFAM" id="SSF46785">
    <property type="entry name" value="Winged helix' DNA-binding domain"/>
    <property type="match status" value="1"/>
</dbReference>
<keyword evidence="5" id="KW-1185">Reference proteome</keyword>
<evidence type="ECO:0000313" key="5">
    <source>
        <dbReference type="Proteomes" id="UP000622797"/>
    </source>
</evidence>
<evidence type="ECO:0000313" key="4">
    <source>
        <dbReference type="EMBL" id="KAF4973537.1"/>
    </source>
</evidence>
<feature type="compositionally biased region" description="Polar residues" evidence="2">
    <location>
        <begin position="50"/>
        <end position="65"/>
    </location>
</feature>
<dbReference type="PANTHER" id="PTHR12619">
    <property type="entry name" value="RFX TRANSCRIPTION FACTOR FAMILY"/>
    <property type="match status" value="1"/>
</dbReference>
<reference evidence="4" key="2">
    <citation type="submission" date="2020-05" db="EMBL/GenBank/DDBJ databases">
        <authorList>
            <person name="Kim H.-S."/>
            <person name="Proctor R.H."/>
            <person name="Brown D.W."/>
        </authorList>
    </citation>
    <scope>NUCLEOTIDE SEQUENCE</scope>
    <source>
        <strain evidence="4">NRRL 20472</strain>
    </source>
</reference>
<dbReference type="InterPro" id="IPR036390">
    <property type="entry name" value="WH_DNA-bd_sf"/>
</dbReference>
<dbReference type="AlphaFoldDB" id="A0A8H4UBV0"/>
<feature type="region of interest" description="Disordered" evidence="2">
    <location>
        <begin position="749"/>
        <end position="856"/>
    </location>
</feature>
<name>A0A8H4UBV0_9HYPO</name>
<dbReference type="OrthoDB" id="10056949at2759"/>
<dbReference type="PANTHER" id="PTHR12619:SF5">
    <property type="entry name" value="TRANSCRIPTION FACTOR RFX4"/>
    <property type="match status" value="1"/>
</dbReference>
<dbReference type="Pfam" id="PF02257">
    <property type="entry name" value="RFX_DNA_binding"/>
    <property type="match status" value="1"/>
</dbReference>
<gene>
    <name evidence="4" type="ORF">FSARC_201</name>
</gene>